<reference evidence="7 8" key="1">
    <citation type="submission" date="2019-01" db="EMBL/GenBank/DDBJ databases">
        <title>Insights into ecological role of a new deltaproteobacterial order Candidatus Sinidesulfobacterales (Sva0485) by metagenomics and metatranscriptomics.</title>
        <authorList>
            <person name="Tan S."/>
            <person name="Liu J."/>
            <person name="Fang Y."/>
            <person name="Hedlund B."/>
            <person name="Lian Z.-H."/>
            <person name="Huang L.-Y."/>
            <person name="Li J.-T."/>
            <person name="Huang L.-N."/>
            <person name="Li W.-J."/>
            <person name="Jiang H.-C."/>
            <person name="Dong H.-L."/>
            <person name="Shu W.-S."/>
        </authorList>
    </citation>
    <scope>NUCLEOTIDE SEQUENCE [LARGE SCALE GENOMIC DNA]</scope>
    <source>
        <strain evidence="7">AP4</strain>
    </source>
</reference>
<dbReference type="SUPFAM" id="SSF142984">
    <property type="entry name" value="Nqo1 middle domain-like"/>
    <property type="match status" value="1"/>
</dbReference>
<dbReference type="InterPro" id="IPR041921">
    <property type="entry name" value="NuoE_N"/>
</dbReference>
<evidence type="ECO:0000256" key="2">
    <source>
        <dbReference type="ARBA" id="ARBA00022485"/>
    </source>
</evidence>
<dbReference type="InterPro" id="IPR001949">
    <property type="entry name" value="NADH-UbQ_OxRdtase_51kDa_CS"/>
</dbReference>
<dbReference type="SUPFAM" id="SSF52833">
    <property type="entry name" value="Thioredoxin-like"/>
    <property type="match status" value="1"/>
</dbReference>
<dbReference type="InterPro" id="IPR037207">
    <property type="entry name" value="Nuop51_4Fe4S-bd_sf"/>
</dbReference>
<dbReference type="Proteomes" id="UP000322454">
    <property type="component" value="Unassembled WGS sequence"/>
</dbReference>
<comment type="caution">
    <text evidence="7">The sequence shown here is derived from an EMBL/GenBank/DDBJ whole genome shotgun (WGS) entry which is preliminary data.</text>
</comment>
<keyword evidence="2" id="KW-0004">4Fe-4S</keyword>
<dbReference type="GO" id="GO:0008137">
    <property type="term" value="F:NADH dehydrogenase (ubiquinone) activity"/>
    <property type="evidence" value="ECO:0007669"/>
    <property type="project" value="InterPro"/>
</dbReference>
<evidence type="ECO:0000313" key="8">
    <source>
        <dbReference type="Proteomes" id="UP000322454"/>
    </source>
</evidence>
<name>A0A520XH05_9DELT</name>
<feature type="domain" description="NADH-ubiquinone oxidoreductase 51kDa subunit iron-sulphur binding" evidence="6">
    <location>
        <begin position="509"/>
        <end position="554"/>
    </location>
</feature>
<proteinExistence type="inferred from homology"/>
<evidence type="ECO:0000256" key="3">
    <source>
        <dbReference type="ARBA" id="ARBA00022723"/>
    </source>
</evidence>
<gene>
    <name evidence="7" type="ORF">EVJ48_00740</name>
</gene>
<dbReference type="Pfam" id="PF01257">
    <property type="entry name" value="2Fe-2S_thioredx"/>
    <property type="match status" value="1"/>
</dbReference>
<dbReference type="PANTHER" id="PTHR43578:SF3">
    <property type="entry name" value="NADH-QUINONE OXIDOREDUCTASE SUBUNIT F"/>
    <property type="match status" value="1"/>
</dbReference>
<organism evidence="7 8">
    <name type="scientific">Candidatus Acidulodesulfobacterium acidiphilum</name>
    <dbReference type="NCBI Taxonomy" id="2597224"/>
    <lineage>
        <taxon>Bacteria</taxon>
        <taxon>Deltaproteobacteria</taxon>
        <taxon>Candidatus Acidulodesulfobacterales</taxon>
        <taxon>Candidatus Acidulodesulfobacterium</taxon>
    </lineage>
</organism>
<dbReference type="EMBL" id="SHMQ01000001">
    <property type="protein sequence ID" value="RZV40482.1"/>
    <property type="molecule type" value="Genomic_DNA"/>
</dbReference>
<evidence type="ECO:0000256" key="5">
    <source>
        <dbReference type="ARBA" id="ARBA00023014"/>
    </source>
</evidence>
<dbReference type="PANTHER" id="PTHR43578">
    <property type="entry name" value="NADH-QUINONE OXIDOREDUCTASE SUBUNIT F"/>
    <property type="match status" value="1"/>
</dbReference>
<dbReference type="Gene3D" id="1.20.1440.230">
    <property type="entry name" value="NADH-ubiquinone oxidoreductase 51kDa subunit, iron-sulphur binding domain"/>
    <property type="match status" value="1"/>
</dbReference>
<keyword evidence="4" id="KW-0408">Iron</keyword>
<keyword evidence="5" id="KW-0411">Iron-sulfur</keyword>
<sequence>MEKTDKLILRLTEEAKGRQGSLLYILNGINKELGYIPEEALLHTAENLNISKAEVYGFLSFFKNYKTDAEVGDIYRKIVVCRSESCEASGSKQLIEHIKASLNLDFGKYSPDGKYFLDYVYCFGHCAASPAVEVDGILYEKVNPKVFDKIIKTFDSNKLEEPAELKATDVVKKEAPVKSLIFKRCGYINPLSVSDYLNNDDGFKTLRRVIEEIKSKGDEGKLLLINALKQSKLRGRGGAGFPAGIKWETVFKEKSDVKYIICNADEGDSGAYADRMILESDPMSIMEGMIIAGLITGAEYGYIYLRAEYAAAKSVIESAIALLKDGGYLGDDILGSGFKFYIDLITGAGSYVCGEETALMESIENKRGTVRQRPPVPAVSGLYGKPTVINNVLTFAYAVYILKGNSNLEYFLSLGTENSKGTMPFQVSGAVKNPGIFEIPFGVTLKELLELAEADVNAKAVQVGGPLGAYFPLSEEFLDLNLSYEGVSMKNGLLGHGGVVVFGGETDFKYRLLNALDFFIDESCGKCAPCRIGTVRLKELLDRVLKKQNTEENLTIIDEILDSMKYLSLCAFGAGVHMPVKSLLTYFKNEII</sequence>
<dbReference type="Gene3D" id="1.10.10.1590">
    <property type="entry name" value="NADH-quinone oxidoreductase subunit E"/>
    <property type="match status" value="1"/>
</dbReference>
<accession>A0A520XH05</accession>
<dbReference type="GO" id="GO:0051539">
    <property type="term" value="F:4 iron, 4 sulfur cluster binding"/>
    <property type="evidence" value="ECO:0007669"/>
    <property type="project" value="UniProtKB-KW"/>
</dbReference>
<evidence type="ECO:0000313" key="7">
    <source>
        <dbReference type="EMBL" id="RZV40482.1"/>
    </source>
</evidence>
<dbReference type="GO" id="GO:0046872">
    <property type="term" value="F:metal ion binding"/>
    <property type="evidence" value="ECO:0007669"/>
    <property type="project" value="UniProtKB-KW"/>
</dbReference>
<dbReference type="SUPFAM" id="SSF140490">
    <property type="entry name" value="Nqo1C-terminal domain-like"/>
    <property type="match status" value="1"/>
</dbReference>
<dbReference type="InterPro" id="IPR037225">
    <property type="entry name" value="Nuo51_FMN-bd_sf"/>
</dbReference>
<dbReference type="InterPro" id="IPR011538">
    <property type="entry name" value="Nuo51_FMN-bd"/>
</dbReference>
<dbReference type="Gene3D" id="3.40.30.10">
    <property type="entry name" value="Glutaredoxin"/>
    <property type="match status" value="1"/>
</dbReference>
<dbReference type="InterPro" id="IPR036249">
    <property type="entry name" value="Thioredoxin-like_sf"/>
</dbReference>
<dbReference type="FunFam" id="3.40.50.11540:FF:000001">
    <property type="entry name" value="NADH dehydrogenase [ubiquinone] flavoprotein 1, mitochondrial"/>
    <property type="match status" value="1"/>
</dbReference>
<dbReference type="Gene3D" id="3.40.50.11540">
    <property type="entry name" value="NADH-ubiquinone oxidoreductase 51kDa subunit"/>
    <property type="match status" value="1"/>
</dbReference>
<keyword evidence="3" id="KW-0479">Metal-binding</keyword>
<dbReference type="AlphaFoldDB" id="A0A520XH05"/>
<dbReference type="InterPro" id="IPR019554">
    <property type="entry name" value="Soluble_ligand-bd"/>
</dbReference>
<evidence type="ECO:0000259" key="6">
    <source>
        <dbReference type="SMART" id="SM00928"/>
    </source>
</evidence>
<dbReference type="Pfam" id="PF10531">
    <property type="entry name" value="SLBB"/>
    <property type="match status" value="1"/>
</dbReference>
<dbReference type="Pfam" id="PF10589">
    <property type="entry name" value="NADH_4Fe-4S"/>
    <property type="match status" value="1"/>
</dbReference>
<dbReference type="SMART" id="SM00928">
    <property type="entry name" value="NADH_4Fe-4S"/>
    <property type="match status" value="1"/>
</dbReference>
<dbReference type="GO" id="GO:0010181">
    <property type="term" value="F:FMN binding"/>
    <property type="evidence" value="ECO:0007669"/>
    <property type="project" value="InterPro"/>
</dbReference>
<evidence type="ECO:0000256" key="1">
    <source>
        <dbReference type="ARBA" id="ARBA00007523"/>
    </source>
</evidence>
<comment type="similarity">
    <text evidence="1">Belongs to the complex I 51 kDa subunit family.</text>
</comment>
<dbReference type="Pfam" id="PF01512">
    <property type="entry name" value="Complex1_51K"/>
    <property type="match status" value="1"/>
</dbReference>
<dbReference type="SUPFAM" id="SSF142019">
    <property type="entry name" value="Nqo1 FMN-binding domain-like"/>
    <property type="match status" value="1"/>
</dbReference>
<dbReference type="Gene3D" id="3.10.20.600">
    <property type="match status" value="1"/>
</dbReference>
<protein>
    <submittedName>
        <fullName evidence="7">Formate dehydrogenase</fullName>
    </submittedName>
</protein>
<evidence type="ECO:0000256" key="4">
    <source>
        <dbReference type="ARBA" id="ARBA00023004"/>
    </source>
</evidence>
<dbReference type="InterPro" id="IPR019575">
    <property type="entry name" value="Nuop51_4Fe4S-bd"/>
</dbReference>
<dbReference type="PROSITE" id="PS00645">
    <property type="entry name" value="COMPLEX1_51K_2"/>
    <property type="match status" value="1"/>
</dbReference>